<evidence type="ECO:0000259" key="12">
    <source>
        <dbReference type="Pfam" id="PF16192"/>
    </source>
</evidence>
<evidence type="ECO:0000256" key="7">
    <source>
        <dbReference type="ARBA" id="ARBA00022989"/>
    </source>
</evidence>
<gene>
    <name evidence="13" type="ORF">A2395_04520</name>
</gene>
<dbReference type="PANTHER" id="PTHR10050">
    <property type="entry name" value="DOLICHYL-PHOSPHATE-MANNOSE--PROTEIN MANNOSYLTRANSFERASE"/>
    <property type="match status" value="1"/>
</dbReference>
<dbReference type="Pfam" id="PF02366">
    <property type="entry name" value="PMT"/>
    <property type="match status" value="1"/>
</dbReference>
<feature type="transmembrane region" description="Helical" evidence="10">
    <location>
        <begin position="168"/>
        <end position="200"/>
    </location>
</feature>
<protein>
    <recommendedName>
        <fullName evidence="9 10">Polyprenol-phosphate-mannose--protein mannosyltransferase</fullName>
        <ecNumber evidence="10">2.4.1.-</ecNumber>
    </recommendedName>
</protein>
<dbReference type="Pfam" id="PF16192">
    <property type="entry name" value="PMT_4TMC"/>
    <property type="match status" value="1"/>
</dbReference>
<evidence type="ECO:0000256" key="5">
    <source>
        <dbReference type="ARBA" id="ARBA00022679"/>
    </source>
</evidence>
<name>A0A1F4ZY98_9BACT</name>
<dbReference type="GO" id="GO:0012505">
    <property type="term" value="C:endomembrane system"/>
    <property type="evidence" value="ECO:0007669"/>
    <property type="project" value="UniProtKB-SubCell"/>
</dbReference>
<feature type="transmembrane region" description="Helical" evidence="10">
    <location>
        <begin position="365"/>
        <end position="387"/>
    </location>
</feature>
<evidence type="ECO:0000256" key="4">
    <source>
        <dbReference type="ARBA" id="ARBA00022676"/>
    </source>
</evidence>
<dbReference type="GO" id="GO:0004169">
    <property type="term" value="F:dolichyl-phosphate-mannose-protein mannosyltransferase activity"/>
    <property type="evidence" value="ECO:0007669"/>
    <property type="project" value="UniProtKB-UniRule"/>
</dbReference>
<keyword evidence="10" id="KW-1003">Cell membrane</keyword>
<evidence type="ECO:0000256" key="3">
    <source>
        <dbReference type="ARBA" id="ARBA00007222"/>
    </source>
</evidence>
<dbReference type="EMBL" id="MEXU01000003">
    <property type="protein sequence ID" value="OGD11250.1"/>
    <property type="molecule type" value="Genomic_DNA"/>
</dbReference>
<evidence type="ECO:0000256" key="9">
    <source>
        <dbReference type="ARBA" id="ARBA00093617"/>
    </source>
</evidence>
<feature type="domain" description="Protein O-mannosyl-transferase C-terminal four TM" evidence="12">
    <location>
        <begin position="283"/>
        <end position="416"/>
    </location>
</feature>
<keyword evidence="6 10" id="KW-0812">Transmembrane</keyword>
<keyword evidence="8 10" id="KW-0472">Membrane</keyword>
<comment type="similarity">
    <text evidence="3 10">Belongs to the glycosyltransferase 39 family.</text>
</comment>
<keyword evidence="5 10" id="KW-0808">Transferase</keyword>
<sequence>MKSILNNRKVLILIFITAFVVRVWRVDNPPRSVFDERAYITHALYYAHGKSYFDAHPQLASMIFAKTLSAISPLPQLRVVQREEDISDLPYFRMRSINVILGSLLPVILYISTLLLFANPSAALAVSIFAVFDNALVTYSRFILPEMMLLTAGWGAVTVFLARKFTGQWILCGILLGAAVSVKESGWGFLLIVILGIWLLKKSAKTAFIVLATAIGIYLLVWIFFFKRFAGAGDDIFTWVEAAKPYLSYPISGKLTDILAYLPRHHQLTYSINLWYTGFTDISLPHEWVFGNQKLEWAESITLQGNPAGWKFMAVSLLLFPVLVLNSVRKKMNVEKMWILIMCWLIGAFLIMTIPYYFIGRDFFLYHYLPALPFGYSLTGGLIAWRLKKYRSRNFILVLVIAVVAGFASIFRKTYGL</sequence>
<dbReference type="GO" id="GO:0005886">
    <property type="term" value="C:plasma membrane"/>
    <property type="evidence" value="ECO:0007669"/>
    <property type="project" value="UniProtKB-SubCell"/>
</dbReference>
<dbReference type="Proteomes" id="UP000178188">
    <property type="component" value="Unassembled WGS sequence"/>
</dbReference>
<accession>A0A1F4ZY98</accession>
<feature type="transmembrane region" description="Helical" evidence="10">
    <location>
        <begin position="394"/>
        <end position="411"/>
    </location>
</feature>
<feature type="domain" description="ArnT-like N-terminal" evidence="11">
    <location>
        <begin position="13"/>
        <end position="212"/>
    </location>
</feature>
<feature type="transmembrane region" description="Helical" evidence="10">
    <location>
        <begin position="107"/>
        <end position="131"/>
    </location>
</feature>
<proteinExistence type="inferred from homology"/>
<comment type="function">
    <text evidence="10">Protein O-mannosyltransferase that catalyzes the transfer of a single mannose residue from a polyprenol phospho-mannosyl lipidic donor to the hydroxyl group of selected serine and threonine residues in acceptor proteins.</text>
</comment>
<evidence type="ECO:0000256" key="2">
    <source>
        <dbReference type="ARBA" id="ARBA00004922"/>
    </source>
</evidence>
<dbReference type="AlphaFoldDB" id="A0A1F4ZY98"/>
<reference evidence="13 14" key="1">
    <citation type="journal article" date="2016" name="Nat. Commun.">
        <title>Thousands of microbial genomes shed light on interconnected biogeochemical processes in an aquifer system.</title>
        <authorList>
            <person name="Anantharaman K."/>
            <person name="Brown C.T."/>
            <person name="Hug L.A."/>
            <person name="Sharon I."/>
            <person name="Castelle C.J."/>
            <person name="Probst A.J."/>
            <person name="Thomas B.C."/>
            <person name="Singh A."/>
            <person name="Wilkins M.J."/>
            <person name="Karaoz U."/>
            <person name="Brodie E.L."/>
            <person name="Williams K.H."/>
            <person name="Hubbard S.S."/>
            <person name="Banfield J.F."/>
        </authorList>
    </citation>
    <scope>NUCLEOTIDE SEQUENCE [LARGE SCALE GENOMIC DNA]</scope>
</reference>
<comment type="caution">
    <text evidence="13">The sequence shown here is derived from an EMBL/GenBank/DDBJ whole genome shotgun (WGS) entry which is preliminary data.</text>
</comment>
<keyword evidence="7 10" id="KW-1133">Transmembrane helix</keyword>
<dbReference type="InterPro" id="IPR027005">
    <property type="entry name" value="PMT-like"/>
</dbReference>
<evidence type="ECO:0000259" key="11">
    <source>
        <dbReference type="Pfam" id="PF02366"/>
    </source>
</evidence>
<evidence type="ECO:0000256" key="1">
    <source>
        <dbReference type="ARBA" id="ARBA00004127"/>
    </source>
</evidence>
<evidence type="ECO:0000256" key="10">
    <source>
        <dbReference type="RuleBase" id="RU367007"/>
    </source>
</evidence>
<dbReference type="InterPro" id="IPR003342">
    <property type="entry name" value="ArnT-like_N"/>
</dbReference>
<feature type="transmembrane region" description="Helical" evidence="10">
    <location>
        <begin position="308"/>
        <end position="325"/>
    </location>
</feature>
<evidence type="ECO:0000256" key="8">
    <source>
        <dbReference type="ARBA" id="ARBA00023136"/>
    </source>
</evidence>
<dbReference type="UniPathway" id="UPA00378"/>
<evidence type="ECO:0000313" key="14">
    <source>
        <dbReference type="Proteomes" id="UP000178188"/>
    </source>
</evidence>
<organism evidence="13 14">
    <name type="scientific">Candidatus Amesbacteria bacterium RIFOXYB1_FULL_47_9</name>
    <dbReference type="NCBI Taxonomy" id="1797266"/>
    <lineage>
        <taxon>Bacteria</taxon>
        <taxon>Candidatus Amesiibacteriota</taxon>
    </lineage>
</organism>
<evidence type="ECO:0000256" key="6">
    <source>
        <dbReference type="ARBA" id="ARBA00022692"/>
    </source>
</evidence>
<feature type="transmembrane region" description="Helical" evidence="10">
    <location>
        <begin position="207"/>
        <end position="225"/>
    </location>
</feature>
<feature type="transmembrane region" description="Helical" evidence="10">
    <location>
        <begin position="337"/>
        <end position="359"/>
    </location>
</feature>
<dbReference type="EC" id="2.4.1.-" evidence="10"/>
<keyword evidence="4 10" id="KW-0328">Glycosyltransferase</keyword>
<comment type="pathway">
    <text evidence="2 10">Protein modification; protein glycosylation.</text>
</comment>
<dbReference type="InterPro" id="IPR032421">
    <property type="entry name" value="PMT_4TMC"/>
</dbReference>
<evidence type="ECO:0000313" key="13">
    <source>
        <dbReference type="EMBL" id="OGD11250.1"/>
    </source>
</evidence>
<comment type="subcellular location">
    <subcellularLocation>
        <location evidence="10">Cell membrane</location>
    </subcellularLocation>
    <subcellularLocation>
        <location evidence="1">Endomembrane system</location>
        <topology evidence="1">Multi-pass membrane protein</topology>
    </subcellularLocation>
</comment>